<evidence type="ECO:0000256" key="1">
    <source>
        <dbReference type="SAM" id="Phobius"/>
    </source>
</evidence>
<comment type="caution">
    <text evidence="2">The sequence shown here is derived from an EMBL/GenBank/DDBJ whole genome shotgun (WGS) entry which is preliminary data.</text>
</comment>
<keyword evidence="1" id="KW-0812">Transmembrane</keyword>
<evidence type="ECO:0000313" key="2">
    <source>
        <dbReference type="EMBL" id="NMW38100.1"/>
    </source>
</evidence>
<name>A0ABD6L913_PHOVU</name>
<protein>
    <recommendedName>
        <fullName evidence="4">Transmembrane protein</fullName>
    </recommendedName>
</protein>
<evidence type="ECO:0008006" key="4">
    <source>
        <dbReference type="Google" id="ProtNLM"/>
    </source>
</evidence>
<proteinExistence type="predicted"/>
<feature type="transmembrane region" description="Helical" evidence="1">
    <location>
        <begin position="115"/>
        <end position="135"/>
    </location>
</feature>
<dbReference type="AlphaFoldDB" id="A0ABD6L913"/>
<dbReference type="RefSeq" id="WP_172773248.1">
    <property type="nucleotide sequence ID" value="NZ_JABDSH010000090.1"/>
</dbReference>
<feature type="transmembrane region" description="Helical" evidence="1">
    <location>
        <begin position="155"/>
        <end position="180"/>
    </location>
</feature>
<sequence>MMNGEISSREGDDQAKIDNEFAQVTNTLPNSQKYWRKFGGYLLFCAIRDFFLGETPSHKNTNSFSELAETLILSTLPDNPNIEILNLSEKLLKQQRMLEDTIARRRLERWATKTIACYLLFVFVLLIINGIVLLYHPIETKEFIGNSSILVNRGFISDSIMTVILSTTTINIVGLGFIVLKGHFPQEKEK</sequence>
<organism evidence="2 3">
    <name type="scientific">Phocaeicola vulgatus</name>
    <name type="common">Bacteroides vulgatus</name>
    <dbReference type="NCBI Taxonomy" id="821"/>
    <lineage>
        <taxon>Bacteria</taxon>
        <taxon>Pseudomonadati</taxon>
        <taxon>Bacteroidota</taxon>
        <taxon>Bacteroidia</taxon>
        <taxon>Bacteroidales</taxon>
        <taxon>Bacteroidaceae</taxon>
        <taxon>Phocaeicola</taxon>
    </lineage>
</organism>
<gene>
    <name evidence="2" type="ORF">HKQ54_18610</name>
</gene>
<dbReference type="EMBL" id="JABDSH010000090">
    <property type="protein sequence ID" value="NMW38100.1"/>
    <property type="molecule type" value="Genomic_DNA"/>
</dbReference>
<keyword evidence="1" id="KW-1133">Transmembrane helix</keyword>
<reference evidence="2 3" key="1">
    <citation type="submission" date="2020-04" db="EMBL/GenBank/DDBJ databases">
        <title>A novel gut-associated lysogenic phage, Bacteroides phage BV01, alters the host transcriptome and bile acid metabolism in Bacteroides vulgatus.</title>
        <authorList>
            <person name="Campbell D.E."/>
            <person name="Ly L."/>
            <person name="Ridlon J.M."/>
            <person name="Hsiao A."/>
            <person name="Degnan P.H."/>
        </authorList>
    </citation>
    <scope>NUCLEOTIDE SEQUENCE [LARGE SCALE GENOMIC DNA]</scope>
    <source>
        <strain evidence="2 3">VPI-4506</strain>
    </source>
</reference>
<evidence type="ECO:0000313" key="3">
    <source>
        <dbReference type="Proteomes" id="UP000555193"/>
    </source>
</evidence>
<dbReference type="Proteomes" id="UP000555193">
    <property type="component" value="Unassembled WGS sequence"/>
</dbReference>
<accession>A0ABD6L913</accession>
<keyword evidence="1" id="KW-0472">Membrane</keyword>